<keyword evidence="4" id="KW-1185">Reference proteome</keyword>
<organism evidence="3 4">
    <name type="scientific">Dunaliella salina</name>
    <name type="common">Green alga</name>
    <name type="synonym">Protococcus salinus</name>
    <dbReference type="NCBI Taxonomy" id="3046"/>
    <lineage>
        <taxon>Eukaryota</taxon>
        <taxon>Viridiplantae</taxon>
        <taxon>Chlorophyta</taxon>
        <taxon>core chlorophytes</taxon>
        <taxon>Chlorophyceae</taxon>
        <taxon>CS clade</taxon>
        <taxon>Chlamydomonadales</taxon>
        <taxon>Dunaliellaceae</taxon>
        <taxon>Dunaliella</taxon>
    </lineage>
</organism>
<feature type="compositionally biased region" description="Acidic residues" evidence="1">
    <location>
        <begin position="361"/>
        <end position="373"/>
    </location>
</feature>
<protein>
    <recommendedName>
        <fullName evidence="2">Helicase C-terminal domain-containing protein</fullName>
    </recommendedName>
</protein>
<name>A0ABQ7GMV8_DUNSA</name>
<dbReference type="InterPro" id="IPR051363">
    <property type="entry name" value="RLR_Helicase"/>
</dbReference>
<comment type="caution">
    <text evidence="3">The sequence shown here is derived from an EMBL/GenBank/DDBJ whole genome shotgun (WGS) entry which is preliminary data.</text>
</comment>
<accession>A0ABQ7GMV8</accession>
<dbReference type="InterPro" id="IPR001650">
    <property type="entry name" value="Helicase_C-like"/>
</dbReference>
<dbReference type="PROSITE" id="PS51194">
    <property type="entry name" value="HELICASE_CTER"/>
    <property type="match status" value="1"/>
</dbReference>
<dbReference type="InterPro" id="IPR027417">
    <property type="entry name" value="P-loop_NTPase"/>
</dbReference>
<evidence type="ECO:0000313" key="4">
    <source>
        <dbReference type="Proteomes" id="UP000815325"/>
    </source>
</evidence>
<dbReference type="PANTHER" id="PTHR14074:SF16">
    <property type="entry name" value="ANTIVIRAL INNATE IMMUNE RESPONSE RECEPTOR RIG-I"/>
    <property type="match status" value="1"/>
</dbReference>
<evidence type="ECO:0000259" key="2">
    <source>
        <dbReference type="PROSITE" id="PS51194"/>
    </source>
</evidence>
<evidence type="ECO:0000313" key="3">
    <source>
        <dbReference type="EMBL" id="KAF5835946.1"/>
    </source>
</evidence>
<dbReference type="Gene3D" id="3.40.50.300">
    <property type="entry name" value="P-loop containing nucleotide triphosphate hydrolases"/>
    <property type="match status" value="1"/>
</dbReference>
<evidence type="ECO:0000256" key="1">
    <source>
        <dbReference type="SAM" id="MobiDB-lite"/>
    </source>
</evidence>
<dbReference type="PANTHER" id="PTHR14074">
    <property type="entry name" value="HELICASE WITH DEATH DOMAIN-RELATED"/>
    <property type="match status" value="1"/>
</dbReference>
<proteinExistence type="predicted"/>
<reference evidence="3" key="1">
    <citation type="submission" date="2017-08" db="EMBL/GenBank/DDBJ databases">
        <authorList>
            <person name="Polle J.E."/>
            <person name="Barry K."/>
            <person name="Cushman J."/>
            <person name="Schmutz J."/>
            <person name="Tran D."/>
            <person name="Hathwaick L.T."/>
            <person name="Yim W.C."/>
            <person name="Jenkins J."/>
            <person name="Mckie-Krisberg Z.M."/>
            <person name="Prochnik S."/>
            <person name="Lindquist E."/>
            <person name="Dockter R.B."/>
            <person name="Adam C."/>
            <person name="Molina H."/>
            <person name="Bunkerborg J."/>
            <person name="Jin E."/>
            <person name="Buchheim M."/>
            <person name="Magnuson J."/>
        </authorList>
    </citation>
    <scope>NUCLEOTIDE SEQUENCE</scope>
    <source>
        <strain evidence="3">CCAP 19/18</strain>
    </source>
</reference>
<dbReference type="SMART" id="SM00490">
    <property type="entry name" value="HELICc"/>
    <property type="match status" value="1"/>
</dbReference>
<dbReference type="EMBL" id="MU069682">
    <property type="protein sequence ID" value="KAF5835946.1"/>
    <property type="molecule type" value="Genomic_DNA"/>
</dbReference>
<sequence length="500" mass="53001">MQMYKLASDLGKALFSAARSSGSDDCADAIGSFVAQLPPAEKVWINQTHSYNLLCLWLRKAIQLAASWKLFQFGVGVELLEALRKAAALSEDMGYECGIRYVLEMLVMKTLKSRQKRGALAACKKAVPNTGSLAAHPGQRQSTSTGATGSEQASLAALRAYIHHGPSPAEKQAAMNGNAAAAAANRMGLEGLLAMEPCPDVYPGCVLSMAQKIIAAVQEYADGLGPQKFGFAAGTGSSCLPAAVVRPFLPGGLQRPPATFWKLWSLLQCLHEYSSADNLHAIIFTRTRQGANHLAKALQNAMRCGPRGTQAGNCDASAGTSGAEANAILLRPAAVHVLVGHGEGRVNAKRLPHEMVLEQHVEEEDEEDGEEEGSSSGRGHGLSLHNDQHGMSVAQQRAVVDAFKAGGRNLLVATTAAEEGLDVPSCELVLRYSPPASGTQQVQSRGRGRKEDARYVCLVQNGGVDVGGGSDHALHYKSKQEEAVLRLGLRSNSTKQGFLS</sequence>
<dbReference type="SUPFAM" id="SSF52540">
    <property type="entry name" value="P-loop containing nucleoside triphosphate hydrolases"/>
    <property type="match status" value="1"/>
</dbReference>
<gene>
    <name evidence="3" type="ORF">DUNSADRAFT_6657</name>
</gene>
<feature type="domain" description="Helicase C-terminal" evidence="2">
    <location>
        <begin position="265"/>
        <end position="500"/>
    </location>
</feature>
<feature type="region of interest" description="Disordered" evidence="1">
    <location>
        <begin position="360"/>
        <end position="386"/>
    </location>
</feature>
<dbReference type="Proteomes" id="UP000815325">
    <property type="component" value="Unassembled WGS sequence"/>
</dbReference>
<dbReference type="Pfam" id="PF00271">
    <property type="entry name" value="Helicase_C"/>
    <property type="match status" value="1"/>
</dbReference>